<comment type="caution">
    <text evidence="5">The sequence shown here is derived from an EMBL/GenBank/DDBJ whole genome shotgun (WGS) entry which is preliminary data.</text>
</comment>
<evidence type="ECO:0000256" key="1">
    <source>
        <dbReference type="ARBA" id="ARBA00022741"/>
    </source>
</evidence>
<dbReference type="GO" id="GO:0004016">
    <property type="term" value="F:adenylate cyclase activity"/>
    <property type="evidence" value="ECO:0007669"/>
    <property type="project" value="TreeGrafter"/>
</dbReference>
<dbReference type="InterPro" id="IPR000792">
    <property type="entry name" value="Tscrpt_reg_LuxR_C"/>
</dbReference>
<dbReference type="OrthoDB" id="8482304at2"/>
<dbReference type="Pfam" id="PF00196">
    <property type="entry name" value="GerE"/>
    <property type="match status" value="1"/>
</dbReference>
<dbReference type="EMBL" id="PVUE01000009">
    <property type="protein sequence ID" value="PRZ41455.1"/>
    <property type="molecule type" value="Genomic_DNA"/>
</dbReference>
<dbReference type="GO" id="GO:0005737">
    <property type="term" value="C:cytoplasm"/>
    <property type="evidence" value="ECO:0007669"/>
    <property type="project" value="TreeGrafter"/>
</dbReference>
<gene>
    <name evidence="5" type="ORF">CLV47_1092</name>
</gene>
<proteinExistence type="predicted"/>
<sequence>MTGSDGGPQIGRPAVGGPEELSRNEIDHRLREILLPVINGSSRAGASVALTGPAGIGKSYLASEFVDQARSSPAQVLTAVGDPARRRKSFAVINDLVGDPPRGEDPTEFVFTRVDSMCAGGPVLVWIDDVHQVDAASLRALRRLVWAAGNLPLAVLLAARTQPSREQVDVILQQTDLCIQVGPMDPKLIRTLVHSLVGRWPAANLMRAFDATGGNPLFIKELFRSLESRRALRPVGRDSLDLSDDAVSPTAELGPLVRDLLRQMDDESGLELLSALAVLATPASLADIADLMFTSVEALRPMLERLRRSGLVIGSSGSDTDLIGVSHDVYRDAAYELIDEPARRALHKRAAELLRASGSSPALVARHLLRAAAGADATADSAIEPALWEAARESTDFAPAVAAELLAEIPTYAAATDHAGTAVAQQARALFLSGQMRQAVDVVQAQLPATTDPRAQAELFRLLIQSQVDAAQTAAALRTIEGPLAAPDLPLETRHQLEQVHAWVRILNGDWQAAAADISASMPALVASDDRNAQAQALVSLSCAAHLDGRSLEASALIEQQFALQLDDEGRQAQTSALVWPPFFDLFARGVEPARQAVLDTRRRSQELGASWLSAYHCFVAAGIAFTAGDWNDALAEYTSGLELAEESGSGWISIAIGQVAYMDAHRGNIRAAQDRLRHFSSRRLPLQFGSDDPGWGALAALEASGDTEAAAVFARDLWAAAPAGGPIWMLQIAPDVCRVGLIGWAPGLCERVAEEISALDYSGSPAFAHSVDLVMGMSGGDVDLLETAATSATNYGFTTVAGYALEEAACAAATASQLQRARDRMEDALAIYDRMGAVTDRDRLLARTRSLGVRRGSRERHRPARTGPASLTATERRVAGLVREGLTNPEIGTRLYLSPRTVQVHVSHILGKLDLRSRVDVATAMASEALATDSL</sequence>
<dbReference type="Proteomes" id="UP000237752">
    <property type="component" value="Unassembled WGS sequence"/>
</dbReference>
<evidence type="ECO:0000313" key="5">
    <source>
        <dbReference type="EMBL" id="PRZ41455.1"/>
    </source>
</evidence>
<evidence type="ECO:0000259" key="4">
    <source>
        <dbReference type="PROSITE" id="PS50043"/>
    </source>
</evidence>
<dbReference type="SUPFAM" id="SSF46894">
    <property type="entry name" value="C-terminal effector domain of the bipartite response regulators"/>
    <property type="match status" value="1"/>
</dbReference>
<dbReference type="Gene3D" id="3.40.50.300">
    <property type="entry name" value="P-loop containing nucleotide triphosphate hydrolases"/>
    <property type="match status" value="1"/>
</dbReference>
<dbReference type="CDD" id="cd06170">
    <property type="entry name" value="LuxR_C_like"/>
    <property type="match status" value="1"/>
</dbReference>
<accession>A0A2T0ZYM9</accession>
<keyword evidence="6" id="KW-1185">Reference proteome</keyword>
<evidence type="ECO:0000256" key="3">
    <source>
        <dbReference type="SAM" id="MobiDB-lite"/>
    </source>
</evidence>
<dbReference type="PRINTS" id="PR00038">
    <property type="entry name" value="HTHLUXR"/>
</dbReference>
<dbReference type="GO" id="GO:0003677">
    <property type="term" value="F:DNA binding"/>
    <property type="evidence" value="ECO:0007669"/>
    <property type="project" value="InterPro"/>
</dbReference>
<dbReference type="RefSeq" id="WP_146135369.1">
    <property type="nucleotide sequence ID" value="NZ_PVUE01000009.1"/>
</dbReference>
<dbReference type="PROSITE" id="PS50043">
    <property type="entry name" value="HTH_LUXR_2"/>
    <property type="match status" value="1"/>
</dbReference>
<dbReference type="GO" id="GO:0005524">
    <property type="term" value="F:ATP binding"/>
    <property type="evidence" value="ECO:0007669"/>
    <property type="project" value="UniProtKB-KW"/>
</dbReference>
<feature type="domain" description="HTH luxR-type" evidence="4">
    <location>
        <begin position="865"/>
        <end position="930"/>
    </location>
</feature>
<dbReference type="AlphaFoldDB" id="A0A2T0ZYM9"/>
<dbReference type="PROSITE" id="PS00622">
    <property type="entry name" value="HTH_LUXR_1"/>
    <property type="match status" value="1"/>
</dbReference>
<dbReference type="Gene3D" id="1.10.10.10">
    <property type="entry name" value="Winged helix-like DNA-binding domain superfamily/Winged helix DNA-binding domain"/>
    <property type="match status" value="1"/>
</dbReference>
<keyword evidence="1" id="KW-0547">Nucleotide-binding</keyword>
<dbReference type="SUPFAM" id="SSF52540">
    <property type="entry name" value="P-loop containing nucleoside triphosphate hydrolases"/>
    <property type="match status" value="1"/>
</dbReference>
<dbReference type="InterPro" id="IPR041664">
    <property type="entry name" value="AAA_16"/>
</dbReference>
<dbReference type="InterPro" id="IPR036388">
    <property type="entry name" value="WH-like_DNA-bd_sf"/>
</dbReference>
<evidence type="ECO:0000256" key="2">
    <source>
        <dbReference type="ARBA" id="ARBA00022840"/>
    </source>
</evidence>
<dbReference type="InterPro" id="IPR016032">
    <property type="entry name" value="Sig_transdc_resp-reg_C-effctor"/>
</dbReference>
<dbReference type="Pfam" id="PF13191">
    <property type="entry name" value="AAA_16"/>
    <property type="match status" value="1"/>
</dbReference>
<protein>
    <submittedName>
        <fullName evidence="5">Regulatory LuxR family protein</fullName>
    </submittedName>
</protein>
<evidence type="ECO:0000313" key="6">
    <source>
        <dbReference type="Proteomes" id="UP000237752"/>
    </source>
</evidence>
<reference evidence="5 6" key="1">
    <citation type="submission" date="2018-03" db="EMBL/GenBank/DDBJ databases">
        <title>Genomic Encyclopedia of Archaeal and Bacterial Type Strains, Phase II (KMG-II): from individual species to whole genera.</title>
        <authorList>
            <person name="Goeker M."/>
        </authorList>
    </citation>
    <scope>NUCLEOTIDE SEQUENCE [LARGE SCALE GENOMIC DNA]</scope>
    <source>
        <strain evidence="5 6">DSM 100065</strain>
    </source>
</reference>
<dbReference type="SMART" id="SM00421">
    <property type="entry name" value="HTH_LUXR"/>
    <property type="match status" value="1"/>
</dbReference>
<feature type="region of interest" description="Disordered" evidence="3">
    <location>
        <begin position="1"/>
        <end position="20"/>
    </location>
</feature>
<organism evidence="5 6">
    <name type="scientific">Antricoccus suffuscus</name>
    <dbReference type="NCBI Taxonomy" id="1629062"/>
    <lineage>
        <taxon>Bacteria</taxon>
        <taxon>Bacillati</taxon>
        <taxon>Actinomycetota</taxon>
        <taxon>Actinomycetes</taxon>
        <taxon>Geodermatophilales</taxon>
        <taxon>Antricoccaceae</taxon>
        <taxon>Antricoccus</taxon>
    </lineage>
</organism>
<dbReference type="PANTHER" id="PTHR16305">
    <property type="entry name" value="TESTICULAR SOLUBLE ADENYLYL CYCLASE"/>
    <property type="match status" value="1"/>
</dbReference>
<dbReference type="InterPro" id="IPR027417">
    <property type="entry name" value="P-loop_NTPase"/>
</dbReference>
<dbReference type="GO" id="GO:0006355">
    <property type="term" value="P:regulation of DNA-templated transcription"/>
    <property type="evidence" value="ECO:0007669"/>
    <property type="project" value="InterPro"/>
</dbReference>
<dbReference type="PANTHER" id="PTHR16305:SF28">
    <property type="entry name" value="GUANYLATE CYCLASE DOMAIN-CONTAINING PROTEIN"/>
    <property type="match status" value="1"/>
</dbReference>
<name>A0A2T0ZYM9_9ACTN</name>
<keyword evidence="2" id="KW-0067">ATP-binding</keyword>